<dbReference type="AlphaFoldDB" id="A0A1E3H2Y5"/>
<comment type="caution">
    <text evidence="2">The sequence shown here is derived from an EMBL/GenBank/DDBJ whole genome shotgun (WGS) entry which is preliminary data.</text>
</comment>
<accession>A0A1E3H2Y5</accession>
<proteinExistence type="predicted"/>
<dbReference type="Pfam" id="PF24102">
    <property type="entry name" value="FLAD1_M"/>
    <property type="match status" value="1"/>
</dbReference>
<protein>
    <submittedName>
        <fullName evidence="2">Nicotinamide-nucleotide amidohydrolase PncC</fullName>
        <ecNumber evidence="2">3.5.1.42</ecNumber>
    </submittedName>
</protein>
<dbReference type="PATRIC" id="fig|1439726.3.peg.2141"/>
<dbReference type="GO" id="GO:0019159">
    <property type="term" value="F:nicotinamide-nucleotide amidase activity"/>
    <property type="evidence" value="ECO:0007669"/>
    <property type="project" value="UniProtKB-EC"/>
</dbReference>
<dbReference type="EMBL" id="MCRJ01000043">
    <property type="protein sequence ID" value="ODN70672.1"/>
    <property type="molecule type" value="Genomic_DNA"/>
</dbReference>
<name>A0A1E3H2Y5_9HYPH</name>
<dbReference type="InterPro" id="IPR001453">
    <property type="entry name" value="MoaB/Mog_dom"/>
</dbReference>
<dbReference type="InterPro" id="IPR036425">
    <property type="entry name" value="MoaB/Mog-like_dom_sf"/>
</dbReference>
<dbReference type="SMART" id="SM00852">
    <property type="entry name" value="MoCF_biosynth"/>
    <property type="match status" value="1"/>
</dbReference>
<sequence>MNAEGAAADGAVTAAVLVIGDEILSGRTRDTNSGTIAARLTELGIDLLEIRVVPDDMDRIVGAVNELRARHTYLFTTGGIGPTHDDITADAIAAAFGVTIDIDERARAILSTHYARPEDLTPARLRMARIPAGADLIDNPVSKAPGFRLGNVHVMAGVPKIMEAMLEAITPTLTTGRVIVSETIDCPFGEGWIAEPLGAIQALHPDVTIGSYPRFSAAGFSTRLVVRSRDGDALARAAAAVRAMLAQVAGARGVAAPDHTDII</sequence>
<dbReference type="SUPFAM" id="SSF53218">
    <property type="entry name" value="Molybdenum cofactor biosynthesis proteins"/>
    <property type="match status" value="1"/>
</dbReference>
<feature type="domain" description="MoaB/Mog" evidence="1">
    <location>
        <begin position="15"/>
        <end position="176"/>
    </location>
</feature>
<dbReference type="InterPro" id="IPR050101">
    <property type="entry name" value="CinA"/>
</dbReference>
<evidence type="ECO:0000259" key="1">
    <source>
        <dbReference type="SMART" id="SM00852"/>
    </source>
</evidence>
<organism evidence="2 3">
    <name type="scientific">Methylobrevis pamukkalensis</name>
    <dbReference type="NCBI Taxonomy" id="1439726"/>
    <lineage>
        <taxon>Bacteria</taxon>
        <taxon>Pseudomonadati</taxon>
        <taxon>Pseudomonadota</taxon>
        <taxon>Alphaproteobacteria</taxon>
        <taxon>Hyphomicrobiales</taxon>
        <taxon>Pleomorphomonadaceae</taxon>
        <taxon>Methylobrevis</taxon>
    </lineage>
</organism>
<keyword evidence="2" id="KW-0378">Hydrolase</keyword>
<evidence type="ECO:0000313" key="3">
    <source>
        <dbReference type="Proteomes" id="UP000094622"/>
    </source>
</evidence>
<evidence type="ECO:0000313" key="2">
    <source>
        <dbReference type="EMBL" id="ODN70672.1"/>
    </source>
</evidence>
<dbReference type="PANTHER" id="PTHR13939:SF0">
    <property type="entry name" value="NMN AMIDOHYDROLASE-LIKE PROTEIN YFAY"/>
    <property type="match status" value="1"/>
</dbReference>
<dbReference type="RefSeq" id="WP_069306755.1">
    <property type="nucleotide sequence ID" value="NZ_MCRJ01000043.1"/>
</dbReference>
<dbReference type="Pfam" id="PF00994">
    <property type="entry name" value="MoCF_biosynth"/>
    <property type="match status" value="1"/>
</dbReference>
<reference evidence="2 3" key="1">
    <citation type="submission" date="2016-07" db="EMBL/GenBank/DDBJ databases">
        <title>Draft Genome Sequence of Methylobrevis pamukkalensis PK2.</title>
        <authorList>
            <person name="Vasilenko O.V."/>
            <person name="Doronina N.V."/>
            <person name="Shmareva M.N."/>
            <person name="Tarlachkov S.V."/>
            <person name="Mustakhimov I."/>
            <person name="Trotsenko Y.A."/>
        </authorList>
    </citation>
    <scope>NUCLEOTIDE SEQUENCE [LARGE SCALE GENOMIC DNA]</scope>
    <source>
        <strain evidence="2 3">PK2</strain>
    </source>
</reference>
<keyword evidence="3" id="KW-1185">Reference proteome</keyword>
<dbReference type="EC" id="3.5.1.42" evidence="2"/>
<dbReference type="Proteomes" id="UP000094622">
    <property type="component" value="Unassembled WGS sequence"/>
</dbReference>
<dbReference type="PANTHER" id="PTHR13939">
    <property type="entry name" value="NICOTINAMIDE-NUCLEOTIDE AMIDOHYDROLASE PNCC"/>
    <property type="match status" value="1"/>
</dbReference>
<dbReference type="Gene3D" id="3.40.980.10">
    <property type="entry name" value="MoaB/Mog-like domain"/>
    <property type="match status" value="1"/>
</dbReference>
<gene>
    <name evidence="2" type="primary">pncC</name>
    <name evidence="2" type="ORF">A6302_02024</name>
</gene>
<dbReference type="InterPro" id="IPR056596">
    <property type="entry name" value="FLAD1_M"/>
</dbReference>
<dbReference type="CDD" id="cd00885">
    <property type="entry name" value="cinA"/>
    <property type="match status" value="1"/>
</dbReference>